<sequence>MEKTNIQMEVEQLFKKRVERDPKIHNAYLRVHSEKHGIDINLAAGKEAIDPQQPYYIASVSKLFTSVLFGQLVEQGLCSYDDKISQYLEEDVLSNLHIYKGKDYTNEIKIKHLLNNTSGLHDFVEDKPVKGKSMPNLLVDEPDRTWTPLETINWAKENMDNHFPPGEKFHYSDTGYHLLGFIIEKITGSPFHEVLRKNIFEPLDMKYSHFSRTEPAEASPFEVAKLYMHDTDITNNKSLSIMYAGGGIVSTTDDLLKFMRALVHDQILKKETIEKMKGDCGKFFLGIDYGYGLMNIKTVPVLMPAKYNSWGNAGSTGSFMFYHPETDAYLIGTMNQFGYGQKGIRFMLQIADKLLKTTKK</sequence>
<dbReference type="GO" id="GO:0016787">
    <property type="term" value="F:hydrolase activity"/>
    <property type="evidence" value="ECO:0007669"/>
    <property type="project" value="UniProtKB-KW"/>
</dbReference>
<accession>A0A429XV55</accession>
<evidence type="ECO:0000313" key="3">
    <source>
        <dbReference type="Proteomes" id="UP000287156"/>
    </source>
</evidence>
<dbReference type="RefSeq" id="WP_126052079.1">
    <property type="nucleotide sequence ID" value="NZ_QYTV02000010.1"/>
</dbReference>
<feature type="domain" description="Beta-lactamase-related" evidence="1">
    <location>
        <begin position="44"/>
        <end position="339"/>
    </location>
</feature>
<dbReference type="PANTHER" id="PTHR46825:SF9">
    <property type="entry name" value="BETA-LACTAMASE-RELATED DOMAIN-CONTAINING PROTEIN"/>
    <property type="match status" value="1"/>
</dbReference>
<dbReference type="InterPro" id="IPR001466">
    <property type="entry name" value="Beta-lactam-related"/>
</dbReference>
<comment type="caution">
    <text evidence="2">The sequence shown here is derived from an EMBL/GenBank/DDBJ whole genome shotgun (WGS) entry which is preliminary data.</text>
</comment>
<dbReference type="Gene3D" id="3.40.710.10">
    <property type="entry name" value="DD-peptidase/beta-lactamase superfamily"/>
    <property type="match status" value="1"/>
</dbReference>
<name>A0A429XV55_9BACI</name>
<keyword evidence="2" id="KW-0378">Hydrolase</keyword>
<dbReference type="PANTHER" id="PTHR46825">
    <property type="entry name" value="D-ALANYL-D-ALANINE-CARBOXYPEPTIDASE/ENDOPEPTIDASE AMPH"/>
    <property type="match status" value="1"/>
</dbReference>
<dbReference type="SUPFAM" id="SSF56601">
    <property type="entry name" value="beta-lactamase/transpeptidase-like"/>
    <property type="match status" value="1"/>
</dbReference>
<dbReference type="Proteomes" id="UP000287156">
    <property type="component" value="Unassembled WGS sequence"/>
</dbReference>
<dbReference type="InterPro" id="IPR050491">
    <property type="entry name" value="AmpC-like"/>
</dbReference>
<keyword evidence="3" id="KW-1185">Reference proteome</keyword>
<dbReference type="InterPro" id="IPR012338">
    <property type="entry name" value="Beta-lactam/transpept-like"/>
</dbReference>
<dbReference type="AlphaFoldDB" id="A0A429XV55"/>
<reference evidence="2" key="1">
    <citation type="submission" date="2018-12" db="EMBL/GenBank/DDBJ databases">
        <authorList>
            <person name="Sun L."/>
            <person name="Chen Z."/>
        </authorList>
    </citation>
    <scope>NUCLEOTIDE SEQUENCE [LARGE SCALE GENOMIC DNA]</scope>
    <source>
        <strain evidence="2">3-2-2</strain>
    </source>
</reference>
<protein>
    <submittedName>
        <fullName evidence="2">Class A beta-lactamase-related serine hydrolase</fullName>
    </submittedName>
</protein>
<evidence type="ECO:0000313" key="2">
    <source>
        <dbReference type="EMBL" id="RST72072.1"/>
    </source>
</evidence>
<dbReference type="Pfam" id="PF00144">
    <property type="entry name" value="Beta-lactamase"/>
    <property type="match status" value="1"/>
</dbReference>
<dbReference type="OrthoDB" id="9803467at2"/>
<proteinExistence type="predicted"/>
<dbReference type="EMBL" id="QYTV02000010">
    <property type="protein sequence ID" value="RST72072.1"/>
    <property type="molecule type" value="Genomic_DNA"/>
</dbReference>
<organism evidence="2 3">
    <name type="scientific">Siminovitchia acidinfaciens</name>
    <dbReference type="NCBI Taxonomy" id="2321395"/>
    <lineage>
        <taxon>Bacteria</taxon>
        <taxon>Bacillati</taxon>
        <taxon>Bacillota</taxon>
        <taxon>Bacilli</taxon>
        <taxon>Bacillales</taxon>
        <taxon>Bacillaceae</taxon>
        <taxon>Siminovitchia</taxon>
    </lineage>
</organism>
<gene>
    <name evidence="2" type="ORF">D4T97_017590</name>
</gene>
<evidence type="ECO:0000259" key="1">
    <source>
        <dbReference type="Pfam" id="PF00144"/>
    </source>
</evidence>